<evidence type="ECO:0000313" key="7">
    <source>
        <dbReference type="Proteomes" id="UP001499854"/>
    </source>
</evidence>
<dbReference type="InterPro" id="IPR020084">
    <property type="entry name" value="NUDIX_hydrolase_CS"/>
</dbReference>
<name>A0ABN2SQA0_9ACTN</name>
<dbReference type="PANTHER" id="PTHR11839:SF18">
    <property type="entry name" value="NUDIX HYDROLASE DOMAIN-CONTAINING PROTEIN"/>
    <property type="match status" value="1"/>
</dbReference>
<dbReference type="SUPFAM" id="SSF55811">
    <property type="entry name" value="Nudix"/>
    <property type="match status" value="1"/>
</dbReference>
<dbReference type="InterPro" id="IPR020476">
    <property type="entry name" value="Nudix_hydrolase"/>
</dbReference>
<dbReference type="PRINTS" id="PR00502">
    <property type="entry name" value="NUDIXFAMILY"/>
</dbReference>
<comment type="caution">
    <text evidence="6">The sequence shown here is derived from an EMBL/GenBank/DDBJ whole genome shotgun (WGS) entry which is preliminary data.</text>
</comment>
<dbReference type="RefSeq" id="WP_344660711.1">
    <property type="nucleotide sequence ID" value="NZ_BAAAQM010000043.1"/>
</dbReference>
<accession>A0ABN2SQA0</accession>
<dbReference type="PROSITE" id="PS51462">
    <property type="entry name" value="NUDIX"/>
    <property type="match status" value="1"/>
</dbReference>
<evidence type="ECO:0000259" key="5">
    <source>
        <dbReference type="PROSITE" id="PS51462"/>
    </source>
</evidence>
<dbReference type="GO" id="GO:0016787">
    <property type="term" value="F:hydrolase activity"/>
    <property type="evidence" value="ECO:0007669"/>
    <property type="project" value="UniProtKB-KW"/>
</dbReference>
<organism evidence="6 7">
    <name type="scientific">Catenulispora subtropica</name>
    <dbReference type="NCBI Taxonomy" id="450798"/>
    <lineage>
        <taxon>Bacteria</taxon>
        <taxon>Bacillati</taxon>
        <taxon>Actinomycetota</taxon>
        <taxon>Actinomycetes</taxon>
        <taxon>Catenulisporales</taxon>
        <taxon>Catenulisporaceae</taxon>
        <taxon>Catenulispora</taxon>
    </lineage>
</organism>
<dbReference type="PROSITE" id="PS00893">
    <property type="entry name" value="NUDIX_BOX"/>
    <property type="match status" value="1"/>
</dbReference>
<reference evidence="6 7" key="1">
    <citation type="journal article" date="2019" name="Int. J. Syst. Evol. Microbiol.">
        <title>The Global Catalogue of Microorganisms (GCM) 10K type strain sequencing project: providing services to taxonomists for standard genome sequencing and annotation.</title>
        <authorList>
            <consortium name="The Broad Institute Genomics Platform"/>
            <consortium name="The Broad Institute Genome Sequencing Center for Infectious Disease"/>
            <person name="Wu L."/>
            <person name="Ma J."/>
        </authorList>
    </citation>
    <scope>NUCLEOTIDE SEQUENCE [LARGE SCALE GENOMIC DNA]</scope>
    <source>
        <strain evidence="6 7">JCM 16013</strain>
    </source>
</reference>
<evidence type="ECO:0000256" key="4">
    <source>
        <dbReference type="RuleBase" id="RU003476"/>
    </source>
</evidence>
<dbReference type="EMBL" id="BAAAQM010000043">
    <property type="protein sequence ID" value="GAA1990518.1"/>
    <property type="molecule type" value="Genomic_DNA"/>
</dbReference>
<dbReference type="InterPro" id="IPR015797">
    <property type="entry name" value="NUDIX_hydrolase-like_dom_sf"/>
</dbReference>
<sequence length="198" mass="21984">MTVNDGTATGTTHGSMADAELVSTEVLLAKPKRVVREDLKMPDGRVIDWYFMDTPDSVMVVPLTNDGRLVFVRQYRHNLKKHCIELPAGAVSAGEDPAEAALRELEEETGYRLAEGEELVSLGRFYSLPSETNKYTNFYFARVTWDHEPILDNEIEAYFDMSVVTIPAADVFSRLAGEINGMETAGALMLSQRYIAAA</sequence>
<dbReference type="Gene3D" id="3.90.79.10">
    <property type="entry name" value="Nucleoside Triphosphate Pyrophosphohydrolase"/>
    <property type="match status" value="1"/>
</dbReference>
<evidence type="ECO:0000256" key="2">
    <source>
        <dbReference type="ARBA" id="ARBA00005582"/>
    </source>
</evidence>
<evidence type="ECO:0000256" key="3">
    <source>
        <dbReference type="ARBA" id="ARBA00022801"/>
    </source>
</evidence>
<comment type="similarity">
    <text evidence="2 4">Belongs to the Nudix hydrolase family.</text>
</comment>
<gene>
    <name evidence="6" type="ORF">GCM10009838_62160</name>
</gene>
<dbReference type="CDD" id="cd03424">
    <property type="entry name" value="NUDIX_ADPRase_Nudt5_UGPPase_Nudt14"/>
    <property type="match status" value="1"/>
</dbReference>
<comment type="cofactor">
    <cofactor evidence="1">
        <name>Mg(2+)</name>
        <dbReference type="ChEBI" id="CHEBI:18420"/>
    </cofactor>
</comment>
<dbReference type="Pfam" id="PF00293">
    <property type="entry name" value="NUDIX"/>
    <property type="match status" value="1"/>
</dbReference>
<keyword evidence="7" id="KW-1185">Reference proteome</keyword>
<dbReference type="InterPro" id="IPR000086">
    <property type="entry name" value="NUDIX_hydrolase_dom"/>
</dbReference>
<dbReference type="PANTHER" id="PTHR11839">
    <property type="entry name" value="UDP/ADP-SUGAR PYROPHOSPHATASE"/>
    <property type="match status" value="1"/>
</dbReference>
<evidence type="ECO:0000313" key="6">
    <source>
        <dbReference type="EMBL" id="GAA1990518.1"/>
    </source>
</evidence>
<evidence type="ECO:0000256" key="1">
    <source>
        <dbReference type="ARBA" id="ARBA00001946"/>
    </source>
</evidence>
<protein>
    <submittedName>
        <fullName evidence="6">NUDIX hydrolase</fullName>
    </submittedName>
</protein>
<dbReference type="Proteomes" id="UP001499854">
    <property type="component" value="Unassembled WGS sequence"/>
</dbReference>
<feature type="domain" description="Nudix hydrolase" evidence="5">
    <location>
        <begin position="53"/>
        <end position="183"/>
    </location>
</feature>
<proteinExistence type="inferred from homology"/>
<keyword evidence="3 4" id="KW-0378">Hydrolase</keyword>